<accession>A0A3P6FEM5</accession>
<protein>
    <submittedName>
        <fullName evidence="1">Uncharacterized protein</fullName>
    </submittedName>
</protein>
<proteinExistence type="predicted"/>
<dbReference type="AlphaFoldDB" id="A0A3P6FEM5"/>
<gene>
    <name evidence="1" type="ORF">BOLC8T49582H</name>
</gene>
<evidence type="ECO:0000313" key="1">
    <source>
        <dbReference type="EMBL" id="VDD56353.1"/>
    </source>
</evidence>
<dbReference type="EMBL" id="LR031879">
    <property type="protein sequence ID" value="VDD56353.1"/>
    <property type="molecule type" value="Genomic_DNA"/>
</dbReference>
<name>A0A3P6FEM5_BRAOL</name>
<sequence length="41" mass="4924">MERRAVSSLLEAYETKWVLRNRAKLKGQDWEDVALTRVFTR</sequence>
<reference evidence="1" key="1">
    <citation type="submission" date="2018-11" db="EMBL/GenBank/DDBJ databases">
        <authorList>
            <consortium name="Genoscope - CEA"/>
            <person name="William W."/>
        </authorList>
    </citation>
    <scope>NUCLEOTIDE SEQUENCE</scope>
</reference>
<organism evidence="1">
    <name type="scientific">Brassica oleracea</name>
    <name type="common">Wild cabbage</name>
    <dbReference type="NCBI Taxonomy" id="3712"/>
    <lineage>
        <taxon>Eukaryota</taxon>
        <taxon>Viridiplantae</taxon>
        <taxon>Streptophyta</taxon>
        <taxon>Embryophyta</taxon>
        <taxon>Tracheophyta</taxon>
        <taxon>Spermatophyta</taxon>
        <taxon>Magnoliopsida</taxon>
        <taxon>eudicotyledons</taxon>
        <taxon>Gunneridae</taxon>
        <taxon>Pentapetalae</taxon>
        <taxon>rosids</taxon>
        <taxon>malvids</taxon>
        <taxon>Brassicales</taxon>
        <taxon>Brassicaceae</taxon>
        <taxon>Brassiceae</taxon>
        <taxon>Brassica</taxon>
    </lineage>
</organism>